<feature type="domain" description="EamA" evidence="9">
    <location>
        <begin position="6"/>
        <end position="143"/>
    </location>
</feature>
<comment type="similarity">
    <text evidence="2">Belongs to the EamA transporter family.</text>
</comment>
<keyword evidence="7 8" id="KW-0472">Membrane</keyword>
<feature type="transmembrane region" description="Helical" evidence="8">
    <location>
        <begin position="7"/>
        <end position="25"/>
    </location>
</feature>
<feature type="transmembrane region" description="Helical" evidence="8">
    <location>
        <begin position="75"/>
        <end position="94"/>
    </location>
</feature>
<dbReference type="InterPro" id="IPR004626">
    <property type="entry name" value="RarD"/>
</dbReference>
<evidence type="ECO:0000256" key="4">
    <source>
        <dbReference type="ARBA" id="ARBA00022475"/>
    </source>
</evidence>
<feature type="transmembrane region" description="Helical" evidence="8">
    <location>
        <begin position="37"/>
        <end position="55"/>
    </location>
</feature>
<evidence type="ECO:0000259" key="9">
    <source>
        <dbReference type="Pfam" id="PF00892"/>
    </source>
</evidence>
<dbReference type="Proteomes" id="UP000717995">
    <property type="component" value="Unassembled WGS sequence"/>
</dbReference>
<feature type="transmembrane region" description="Helical" evidence="8">
    <location>
        <begin position="211"/>
        <end position="231"/>
    </location>
</feature>
<keyword evidence="6 8" id="KW-1133">Transmembrane helix</keyword>
<evidence type="ECO:0000313" key="11">
    <source>
        <dbReference type="Proteomes" id="UP000717995"/>
    </source>
</evidence>
<feature type="transmembrane region" description="Helical" evidence="8">
    <location>
        <begin position="130"/>
        <end position="146"/>
    </location>
</feature>
<gene>
    <name evidence="10" type="primary">rarD</name>
    <name evidence="10" type="ORF">JQX08_07900</name>
</gene>
<dbReference type="InterPro" id="IPR037185">
    <property type="entry name" value="EmrE-like"/>
</dbReference>
<keyword evidence="3" id="KW-0813">Transport</keyword>
<feature type="transmembrane region" description="Helical" evidence="8">
    <location>
        <begin position="238"/>
        <end position="260"/>
    </location>
</feature>
<dbReference type="SUPFAM" id="SSF103481">
    <property type="entry name" value="Multidrug resistance efflux transporter EmrE"/>
    <property type="match status" value="2"/>
</dbReference>
<dbReference type="EMBL" id="JAFEUP010000002">
    <property type="protein sequence ID" value="MBM7060630.1"/>
    <property type="molecule type" value="Genomic_DNA"/>
</dbReference>
<evidence type="ECO:0000256" key="3">
    <source>
        <dbReference type="ARBA" id="ARBA00022448"/>
    </source>
</evidence>
<keyword evidence="5 8" id="KW-0812">Transmembrane</keyword>
<keyword evidence="11" id="KW-1185">Reference proteome</keyword>
<evidence type="ECO:0000256" key="7">
    <source>
        <dbReference type="ARBA" id="ARBA00023136"/>
    </source>
</evidence>
<dbReference type="Pfam" id="PF00892">
    <property type="entry name" value="EamA"/>
    <property type="match status" value="1"/>
</dbReference>
<protein>
    <submittedName>
        <fullName evidence="10">EamA family transporter RarD</fullName>
    </submittedName>
</protein>
<evidence type="ECO:0000256" key="6">
    <source>
        <dbReference type="ARBA" id="ARBA00022989"/>
    </source>
</evidence>
<evidence type="ECO:0000256" key="8">
    <source>
        <dbReference type="SAM" id="Phobius"/>
    </source>
</evidence>
<dbReference type="InterPro" id="IPR000620">
    <property type="entry name" value="EamA_dom"/>
</dbReference>
<evidence type="ECO:0000256" key="2">
    <source>
        <dbReference type="ARBA" id="ARBA00007362"/>
    </source>
</evidence>
<organism evidence="10 11">
    <name type="scientific">Zestomonas insulae</name>
    <dbReference type="NCBI Taxonomy" id="2809017"/>
    <lineage>
        <taxon>Bacteria</taxon>
        <taxon>Pseudomonadati</taxon>
        <taxon>Pseudomonadota</taxon>
        <taxon>Gammaproteobacteria</taxon>
        <taxon>Pseudomonadales</taxon>
        <taxon>Pseudomonadaceae</taxon>
        <taxon>Zestomonas</taxon>
    </lineage>
</organism>
<evidence type="ECO:0000313" key="10">
    <source>
        <dbReference type="EMBL" id="MBM7060630.1"/>
    </source>
</evidence>
<name>A0ABS2ID20_9GAMM</name>
<dbReference type="RefSeq" id="WP_204915745.1">
    <property type="nucleotide sequence ID" value="NZ_JAFEUP010000002.1"/>
</dbReference>
<feature type="transmembrane region" description="Helical" evidence="8">
    <location>
        <begin position="152"/>
        <end position="169"/>
    </location>
</feature>
<feature type="transmembrane region" description="Helical" evidence="8">
    <location>
        <begin position="106"/>
        <end position="123"/>
    </location>
</feature>
<feature type="transmembrane region" description="Helical" evidence="8">
    <location>
        <begin position="272"/>
        <end position="290"/>
    </location>
</feature>
<accession>A0ABS2ID20</accession>
<sequence length="301" mass="33575">MRLSGRGVAFSVVASVLFALMPGYVRHLAPLDGVQILAQRVLWSIPAVLLLVALLRQGPVLREALQRLRREPLVLAAVPLAAVLIAIQWGLFLWAPLVGRMLEVSLGYFLLPLVMVLAGRLFYGERLRPLQLVAVLLALLGVLHELWLTRAFSWLTLATALGYPPYIMLRRWMRLDALSGFIVEMLVLAPLAVWAIWAHSPEGAFSQAPQLWWLLPGLGLLGTLAFVAMMVASRLLPLGLFGILSYVEPVLLFGVAVLLLGEQFDVRQLWTYLPIWLAILLTGWDSARLLRKQARQGMIER</sequence>
<proteinExistence type="inferred from homology"/>
<comment type="subcellular location">
    <subcellularLocation>
        <location evidence="1">Cell membrane</location>
        <topology evidence="1">Multi-pass membrane protein</topology>
    </subcellularLocation>
</comment>
<dbReference type="NCBIfam" id="TIGR00688">
    <property type="entry name" value="rarD"/>
    <property type="match status" value="1"/>
</dbReference>
<feature type="transmembrane region" description="Helical" evidence="8">
    <location>
        <begin position="181"/>
        <end position="199"/>
    </location>
</feature>
<reference evidence="10 11" key="1">
    <citation type="submission" date="2021-02" db="EMBL/GenBank/DDBJ databases">
        <authorList>
            <person name="Lee D.-H."/>
        </authorList>
    </citation>
    <scope>NUCLEOTIDE SEQUENCE [LARGE SCALE GENOMIC DNA]</scope>
    <source>
        <strain evidence="10 11">UL073</strain>
    </source>
</reference>
<evidence type="ECO:0000256" key="5">
    <source>
        <dbReference type="ARBA" id="ARBA00022692"/>
    </source>
</evidence>
<keyword evidence="4" id="KW-1003">Cell membrane</keyword>
<comment type="caution">
    <text evidence="10">The sequence shown here is derived from an EMBL/GenBank/DDBJ whole genome shotgun (WGS) entry which is preliminary data.</text>
</comment>
<evidence type="ECO:0000256" key="1">
    <source>
        <dbReference type="ARBA" id="ARBA00004651"/>
    </source>
</evidence>